<reference evidence="2" key="1">
    <citation type="journal article" date="2017" name="Nature">
        <title>The sunflower genome provides insights into oil metabolism, flowering and Asterid evolution.</title>
        <authorList>
            <person name="Badouin H."/>
            <person name="Gouzy J."/>
            <person name="Grassa C.J."/>
            <person name="Murat F."/>
            <person name="Staton S.E."/>
            <person name="Cottret L."/>
            <person name="Lelandais-Briere C."/>
            <person name="Owens G.L."/>
            <person name="Carrere S."/>
            <person name="Mayjonade B."/>
            <person name="Legrand L."/>
            <person name="Gill N."/>
            <person name="Kane N.C."/>
            <person name="Bowers J.E."/>
            <person name="Hubner S."/>
            <person name="Bellec A."/>
            <person name="Berard A."/>
            <person name="Berges H."/>
            <person name="Blanchet N."/>
            <person name="Boniface M.C."/>
            <person name="Brunel D."/>
            <person name="Catrice O."/>
            <person name="Chaidir N."/>
            <person name="Claudel C."/>
            <person name="Donnadieu C."/>
            <person name="Faraut T."/>
            <person name="Fievet G."/>
            <person name="Helmstetter N."/>
            <person name="King M."/>
            <person name="Knapp S.J."/>
            <person name="Lai Z."/>
            <person name="Le Paslier M.C."/>
            <person name="Lippi Y."/>
            <person name="Lorenzon L."/>
            <person name="Mandel J.R."/>
            <person name="Marage G."/>
            <person name="Marchand G."/>
            <person name="Marquand E."/>
            <person name="Bret-Mestries E."/>
            <person name="Morien E."/>
            <person name="Nambeesan S."/>
            <person name="Nguyen T."/>
            <person name="Pegot-Espagnet P."/>
            <person name="Pouilly N."/>
            <person name="Raftis F."/>
            <person name="Sallet E."/>
            <person name="Schiex T."/>
            <person name="Thomas J."/>
            <person name="Vandecasteele C."/>
            <person name="Vares D."/>
            <person name="Vear F."/>
            <person name="Vautrin S."/>
            <person name="Crespi M."/>
            <person name="Mangin B."/>
            <person name="Burke J.M."/>
            <person name="Salse J."/>
            <person name="Munos S."/>
            <person name="Vincourt P."/>
            <person name="Rieseberg L.H."/>
            <person name="Langlade N.B."/>
        </authorList>
    </citation>
    <scope>NUCLEOTIDE SEQUENCE</scope>
    <source>
        <tissue evidence="2">Leaves</tissue>
    </source>
</reference>
<reference evidence="2" key="2">
    <citation type="submission" date="2020-06" db="EMBL/GenBank/DDBJ databases">
        <title>Helianthus annuus Genome sequencing and assembly Release 2.</title>
        <authorList>
            <person name="Gouzy J."/>
            <person name="Langlade N."/>
            <person name="Munos S."/>
        </authorList>
    </citation>
    <scope>NUCLEOTIDE SEQUENCE</scope>
    <source>
        <tissue evidence="2">Leaves</tissue>
    </source>
</reference>
<feature type="coiled-coil region" evidence="1">
    <location>
        <begin position="291"/>
        <end position="318"/>
    </location>
</feature>
<protein>
    <submittedName>
        <fullName evidence="2">Uncharacterized protein</fullName>
    </submittedName>
</protein>
<comment type="caution">
    <text evidence="2">The sequence shown here is derived from an EMBL/GenBank/DDBJ whole genome shotgun (WGS) entry which is preliminary data.</text>
</comment>
<sequence>MATRTRSHSGKSTLSFANQNLLKRPEKEVCSFDNADIAALRASGAFFDRAVIRPFDQSLRSDVSSKEWICFSAYPFSLGLRYPFPEFIMQFFRTTGLSFAQTMPMVWRVLIVLNQIKALHIPDLCIEDIPIAYRLRSHGNSRFLLFSTSSNPLILRVTRNEDGWQCKFFFVRRDSIAEGDSLPVKWLTFANFKELAPPTEESEERIKTVYRLQKVTELSHCTFQAQVNIPHLICQGLERLASLYEESCGLNKMMEAKLKKAEITIADQGVIVAAKSQHYEDKYKAVTQEAKTAINKANQDAQAKLDAAQLQYEQDMNTYREGLKGSVVISLLQARLKMAYEARAMGFECPSWNVNAWEAKLKDLGGG</sequence>
<name>A0A9K3DP56_HELAN</name>
<accession>A0A9K3DP56</accession>
<gene>
    <name evidence="2" type="ORF">HanXRQr2_Chr16g0733011</name>
</gene>
<evidence type="ECO:0000256" key="1">
    <source>
        <dbReference type="SAM" id="Coils"/>
    </source>
</evidence>
<keyword evidence="1" id="KW-0175">Coiled coil</keyword>
<dbReference type="EMBL" id="MNCJ02000331">
    <property type="protein sequence ID" value="KAF5758759.1"/>
    <property type="molecule type" value="Genomic_DNA"/>
</dbReference>
<keyword evidence="3" id="KW-1185">Reference proteome</keyword>
<evidence type="ECO:0000313" key="2">
    <source>
        <dbReference type="EMBL" id="KAF5758759.1"/>
    </source>
</evidence>
<organism evidence="2 3">
    <name type="scientific">Helianthus annuus</name>
    <name type="common">Common sunflower</name>
    <dbReference type="NCBI Taxonomy" id="4232"/>
    <lineage>
        <taxon>Eukaryota</taxon>
        <taxon>Viridiplantae</taxon>
        <taxon>Streptophyta</taxon>
        <taxon>Embryophyta</taxon>
        <taxon>Tracheophyta</taxon>
        <taxon>Spermatophyta</taxon>
        <taxon>Magnoliopsida</taxon>
        <taxon>eudicotyledons</taxon>
        <taxon>Gunneridae</taxon>
        <taxon>Pentapetalae</taxon>
        <taxon>asterids</taxon>
        <taxon>campanulids</taxon>
        <taxon>Asterales</taxon>
        <taxon>Asteraceae</taxon>
        <taxon>Asteroideae</taxon>
        <taxon>Heliantheae alliance</taxon>
        <taxon>Heliantheae</taxon>
        <taxon>Helianthus</taxon>
    </lineage>
</organism>
<evidence type="ECO:0000313" key="3">
    <source>
        <dbReference type="Proteomes" id="UP000215914"/>
    </source>
</evidence>
<proteinExistence type="predicted"/>
<dbReference type="Gramene" id="mRNA:HanXRQr2_Chr16g0733011">
    <property type="protein sequence ID" value="mRNA:HanXRQr2_Chr16g0733011"/>
    <property type="gene ID" value="HanXRQr2_Chr16g0733011"/>
</dbReference>
<dbReference type="AlphaFoldDB" id="A0A9K3DP56"/>
<dbReference type="Proteomes" id="UP000215914">
    <property type="component" value="Unassembled WGS sequence"/>
</dbReference>